<protein>
    <submittedName>
        <fullName evidence="2">Uncharacterized protein</fullName>
    </submittedName>
</protein>
<reference evidence="2 3" key="1">
    <citation type="journal article" date="2013" name="Nat. Commun.">
        <title>Genome analysis reveals insights into physiology and longevity of the Brandt's bat Myotis brandtii.</title>
        <authorList>
            <person name="Seim I."/>
            <person name="Fang X."/>
            <person name="Xiong Z."/>
            <person name="Lobanov A.V."/>
            <person name="Huang Z."/>
            <person name="Ma S."/>
            <person name="Feng Y."/>
            <person name="Turanov A.A."/>
            <person name="Zhu Y."/>
            <person name="Lenz T.L."/>
            <person name="Gerashchenko M.V."/>
            <person name="Fan D."/>
            <person name="Hee Yim S."/>
            <person name="Yao X."/>
            <person name="Jordan D."/>
            <person name="Xiong Y."/>
            <person name="Ma Y."/>
            <person name="Lyapunov A.N."/>
            <person name="Chen G."/>
            <person name="Kulakova O.I."/>
            <person name="Sun Y."/>
            <person name="Lee S.G."/>
            <person name="Bronson R.T."/>
            <person name="Moskalev A.A."/>
            <person name="Sunyaev S.R."/>
            <person name="Zhang G."/>
            <person name="Krogh A."/>
            <person name="Wang J."/>
            <person name="Gladyshev V.N."/>
        </authorList>
    </citation>
    <scope>NUCLEOTIDE SEQUENCE [LARGE SCALE GENOMIC DNA]</scope>
</reference>
<organism evidence="2 3">
    <name type="scientific">Myotis brandtii</name>
    <name type="common">Brandt's bat</name>
    <dbReference type="NCBI Taxonomy" id="109478"/>
    <lineage>
        <taxon>Eukaryota</taxon>
        <taxon>Metazoa</taxon>
        <taxon>Chordata</taxon>
        <taxon>Craniata</taxon>
        <taxon>Vertebrata</taxon>
        <taxon>Euteleostomi</taxon>
        <taxon>Mammalia</taxon>
        <taxon>Eutheria</taxon>
        <taxon>Laurasiatheria</taxon>
        <taxon>Chiroptera</taxon>
        <taxon>Yangochiroptera</taxon>
        <taxon>Vespertilionidae</taxon>
        <taxon>Myotis</taxon>
    </lineage>
</organism>
<feature type="region of interest" description="Disordered" evidence="1">
    <location>
        <begin position="162"/>
        <end position="198"/>
    </location>
</feature>
<evidence type="ECO:0000256" key="1">
    <source>
        <dbReference type="SAM" id="MobiDB-lite"/>
    </source>
</evidence>
<name>S7N2A3_MYOBR</name>
<evidence type="ECO:0000313" key="3">
    <source>
        <dbReference type="Proteomes" id="UP000052978"/>
    </source>
</evidence>
<dbReference type="Proteomes" id="UP000052978">
    <property type="component" value="Unassembled WGS sequence"/>
</dbReference>
<keyword evidence="3" id="KW-1185">Reference proteome</keyword>
<gene>
    <name evidence="2" type="ORF">D623_10012740</name>
</gene>
<feature type="compositionally biased region" description="Polar residues" evidence="1">
    <location>
        <begin position="42"/>
        <end position="52"/>
    </location>
</feature>
<feature type="compositionally biased region" description="Gly residues" evidence="1">
    <location>
        <begin position="28"/>
        <end position="37"/>
    </location>
</feature>
<feature type="region of interest" description="Disordered" evidence="1">
    <location>
        <begin position="1"/>
        <end position="117"/>
    </location>
</feature>
<dbReference type="EMBL" id="KE163192">
    <property type="protein sequence ID" value="EPQ11121.1"/>
    <property type="molecule type" value="Genomic_DNA"/>
</dbReference>
<evidence type="ECO:0000313" key="2">
    <source>
        <dbReference type="EMBL" id="EPQ11121.1"/>
    </source>
</evidence>
<proteinExistence type="predicted"/>
<dbReference type="AlphaFoldDB" id="S7N2A3"/>
<accession>S7N2A3</accession>
<sequence>MDRTRWQLEGEDATARCRHKTSEQREGSPGGDAQGGRGDSEGGSTQSHTSQGALRRPRRSEEVEGPGNEDQTGVASEGPVHASHTTGSRGRWHLKGGACPRQPHNGEQGTGGHLGPKATLRVARGKAPPLLCLWKINLGLKRRRVQFGKWGCRDGNWALGSSPWGEGLRGQGPLSSNRLSRERVSGSHGGGYRCVTSS</sequence>